<protein>
    <recommendedName>
        <fullName evidence="10">RRM domain-containing protein</fullName>
    </recommendedName>
</protein>
<feature type="compositionally biased region" description="Basic residues" evidence="9">
    <location>
        <begin position="798"/>
        <end position="823"/>
    </location>
</feature>
<dbReference type="GO" id="GO:0005634">
    <property type="term" value="C:nucleus"/>
    <property type="evidence" value="ECO:0007669"/>
    <property type="project" value="UniProtKB-SubCell"/>
</dbReference>
<dbReference type="AlphaFoldDB" id="A0A8S9XM94"/>
<gene>
    <name evidence="11" type="ORF">GE061_015158</name>
</gene>
<evidence type="ECO:0000256" key="3">
    <source>
        <dbReference type="ARBA" id="ARBA00022884"/>
    </source>
</evidence>
<feature type="domain" description="RRM" evidence="10">
    <location>
        <begin position="859"/>
        <end position="934"/>
    </location>
</feature>
<keyword evidence="3 8" id="KW-0694">RNA-binding</keyword>
<reference evidence="11" key="1">
    <citation type="journal article" date="2021" name="Mol. Ecol. Resour.">
        <title>Apolygus lucorum genome provides insights into omnivorousness and mesophyll feeding.</title>
        <authorList>
            <person name="Liu Y."/>
            <person name="Liu H."/>
            <person name="Wang H."/>
            <person name="Huang T."/>
            <person name="Liu B."/>
            <person name="Yang B."/>
            <person name="Yin L."/>
            <person name="Li B."/>
            <person name="Zhang Y."/>
            <person name="Zhang S."/>
            <person name="Jiang F."/>
            <person name="Zhang X."/>
            <person name="Ren Y."/>
            <person name="Wang B."/>
            <person name="Wang S."/>
            <person name="Lu Y."/>
            <person name="Wu K."/>
            <person name="Fan W."/>
            <person name="Wang G."/>
        </authorList>
    </citation>
    <scope>NUCLEOTIDE SEQUENCE</scope>
    <source>
        <strain evidence="11">12Hb</strain>
    </source>
</reference>
<feature type="compositionally biased region" description="Basic and acidic residues" evidence="9">
    <location>
        <begin position="398"/>
        <end position="414"/>
    </location>
</feature>
<dbReference type="GO" id="GO:0003723">
    <property type="term" value="F:RNA binding"/>
    <property type="evidence" value="ECO:0007669"/>
    <property type="project" value="UniProtKB-UniRule"/>
</dbReference>
<dbReference type="Pfam" id="PF00076">
    <property type="entry name" value="RRM_1"/>
    <property type="match status" value="1"/>
</dbReference>
<evidence type="ECO:0000313" key="11">
    <source>
        <dbReference type="EMBL" id="KAF6209411.1"/>
    </source>
</evidence>
<dbReference type="InterPro" id="IPR000504">
    <property type="entry name" value="RRM_dom"/>
</dbReference>
<feature type="compositionally biased region" description="Basic and acidic residues" evidence="9">
    <location>
        <begin position="631"/>
        <end position="641"/>
    </location>
</feature>
<comment type="subcellular location">
    <subcellularLocation>
        <location evidence="1">Nucleus</location>
    </subcellularLocation>
</comment>
<evidence type="ECO:0000256" key="8">
    <source>
        <dbReference type="PROSITE-ProRule" id="PRU00176"/>
    </source>
</evidence>
<feature type="compositionally biased region" description="Low complexity" evidence="9">
    <location>
        <begin position="771"/>
        <end position="797"/>
    </location>
</feature>
<dbReference type="InterPro" id="IPR035979">
    <property type="entry name" value="RBD_domain_sf"/>
</dbReference>
<comment type="caution">
    <text evidence="11">The sequence shown here is derived from an EMBL/GenBank/DDBJ whole genome shotgun (WGS) entry which is preliminary data.</text>
</comment>
<feature type="region of interest" description="Disordered" evidence="9">
    <location>
        <begin position="325"/>
        <end position="355"/>
    </location>
</feature>
<evidence type="ECO:0000256" key="7">
    <source>
        <dbReference type="ARBA" id="ARBA00023242"/>
    </source>
</evidence>
<evidence type="ECO:0000256" key="1">
    <source>
        <dbReference type="ARBA" id="ARBA00004123"/>
    </source>
</evidence>
<feature type="region of interest" description="Disordered" evidence="9">
    <location>
        <begin position="285"/>
        <end position="304"/>
    </location>
</feature>
<name>A0A8S9XM94_APOLU</name>
<feature type="compositionally biased region" description="Basic and acidic residues" evidence="9">
    <location>
        <begin position="681"/>
        <end position="694"/>
    </location>
</feature>
<evidence type="ECO:0000256" key="6">
    <source>
        <dbReference type="ARBA" id="ARBA00023163"/>
    </source>
</evidence>
<feature type="compositionally biased region" description="Polar residues" evidence="9">
    <location>
        <begin position="431"/>
        <end position="455"/>
    </location>
</feature>
<dbReference type="PANTHER" id="PTHR15528:SF11">
    <property type="entry name" value="FI18188P1"/>
    <property type="match status" value="1"/>
</dbReference>
<dbReference type="GO" id="GO:0045944">
    <property type="term" value="P:positive regulation of transcription by RNA polymerase II"/>
    <property type="evidence" value="ECO:0007669"/>
    <property type="project" value="TreeGrafter"/>
</dbReference>
<feature type="compositionally biased region" description="Low complexity" evidence="9">
    <location>
        <begin position="824"/>
        <end position="833"/>
    </location>
</feature>
<feature type="compositionally biased region" description="Low complexity" evidence="9">
    <location>
        <begin position="530"/>
        <end position="543"/>
    </location>
</feature>
<feature type="region of interest" description="Disordered" evidence="9">
    <location>
        <begin position="372"/>
        <end position="470"/>
    </location>
</feature>
<sequence length="982" mass="109914">METGFLNKHDSEYFSSDATYEQSNGFESEGSFFSSFVNGYNNEFDDYQWGINDEENNLNDTSLNVITNETPAQQDDFNKSFNDWQQHISNLKFREDDIHESTIFLQDDRSPGIFPSCSPSALPTPSLPSLLDDPLNPDLLLDELAAAGVMPDSPLSPPAETKVRIKVEPGTQKTPNLPSGKRIKQEPIDFFSVDLPSDELLDSLTVSDSDSCAPAALNEPSEDLGPDNYDVVDIKVEGEDEEEDEVDIETVTDSMPVIEANDIDSLLDQFEASERVNNMCKTKLKDSKPSRVAPPVQPTPKVPPIIIKKTNSLLKVEQAPLQRHFHSPAPAPVDVAPPPALSPAPSPFSVPKSGPVNKTIIDSLPQEVIDRIKKSSSKKKKIVPVVPAERLPSKGNSHMKDAGASKTKVRESANKKKVKTEAAQMDHDYCTNENGQVTVKSSNDSGKTSVKTESCSVKPLHDSGKTGVKTESCTVKQVQDTSKAVVKMDSCTGNQTLPLPKPPVSVVVDAFSVTEEDKWVLDNEQKLLTSLPTASPSPSEASSIARNNWEKNSKRDSGLESGDVSDASESPSDKKCPPKIQMQTGESLVSIEIKVEKEDCPDAPQADSADYHTEVPNPLPGITLEPELAYEQDKNEPKKKKLNLDEYRCRRKFARLSSPVKTGTIGEAIMSNKWVQRPPKGKVEERKPVTEKSNRVSIPETPKEASPKKYDEDKRRRNSRSRERTRSRYRHRSSSSSSSGSRLRSSRIRGRSRDRVRRTRRSRSRDRNYRSRSSSSSSSSDSRSSSSRSRSGSGSRSRSSRSSRYRGRSRSRSRSCYRRRTTSRRYSPSVSRRVSSDRTPRRSDEWTTGERQKQVEERRVIYVGQIDESTTRPQLRERFQCFGPIVDISLHFRERGDNYGFVTFAYKGDAYKAVEHGNDNPSYPRYDICFGGRRAFCKQRYADLDSAPQPTYSPFHQSRSNESFDTLLRAAREKILRGQKNV</sequence>
<dbReference type="InterPro" id="IPR034605">
    <property type="entry name" value="PGC-1"/>
</dbReference>
<feature type="region of interest" description="Disordered" evidence="9">
    <location>
        <begin position="660"/>
        <end position="851"/>
    </location>
</feature>
<keyword evidence="7" id="KW-0539">Nucleus</keyword>
<feature type="compositionally biased region" description="Basic and acidic residues" evidence="9">
    <location>
        <begin position="834"/>
        <end position="851"/>
    </location>
</feature>
<evidence type="ECO:0000313" key="12">
    <source>
        <dbReference type="Proteomes" id="UP000466442"/>
    </source>
</evidence>
<evidence type="ECO:0000256" key="5">
    <source>
        <dbReference type="ARBA" id="ARBA00023159"/>
    </source>
</evidence>
<dbReference type="SUPFAM" id="SSF54928">
    <property type="entry name" value="RNA-binding domain, RBD"/>
    <property type="match status" value="1"/>
</dbReference>
<accession>A0A8S9XM94</accession>
<proteinExistence type="predicted"/>
<feature type="compositionally biased region" description="Pro residues" evidence="9">
    <location>
        <begin position="329"/>
        <end position="348"/>
    </location>
</feature>
<evidence type="ECO:0000256" key="2">
    <source>
        <dbReference type="ARBA" id="ARBA00022553"/>
    </source>
</evidence>
<feature type="compositionally biased region" description="Basic and acidic residues" evidence="9">
    <location>
        <begin position="548"/>
        <end position="558"/>
    </location>
</feature>
<feature type="compositionally biased region" description="Basic and acidic residues" evidence="9">
    <location>
        <begin position="701"/>
        <end position="726"/>
    </location>
</feature>
<feature type="region of interest" description="Disordered" evidence="9">
    <location>
        <begin position="530"/>
        <end position="641"/>
    </location>
</feature>
<keyword evidence="6" id="KW-0804">Transcription</keyword>
<feature type="compositionally biased region" description="Low complexity" evidence="9">
    <location>
        <begin position="734"/>
        <end position="743"/>
    </location>
</feature>
<keyword evidence="2" id="KW-0597">Phosphoprotein</keyword>
<dbReference type="PANTHER" id="PTHR15528">
    <property type="entry name" value="PEROXISOME PROLIFERATOR ACTIVATED RECEPTOR GAMMA COACTIVATOR 1 PGC-1 -RELATED"/>
    <property type="match status" value="1"/>
</dbReference>
<dbReference type="PROSITE" id="PS50102">
    <property type="entry name" value="RRM"/>
    <property type="match status" value="1"/>
</dbReference>
<dbReference type="OrthoDB" id="10047851at2759"/>
<evidence type="ECO:0000256" key="4">
    <source>
        <dbReference type="ARBA" id="ARBA00023015"/>
    </source>
</evidence>
<dbReference type="InterPro" id="IPR012677">
    <property type="entry name" value="Nucleotide-bd_a/b_plait_sf"/>
</dbReference>
<evidence type="ECO:0000259" key="10">
    <source>
        <dbReference type="PROSITE" id="PS50102"/>
    </source>
</evidence>
<dbReference type="EMBL" id="WIXP02000006">
    <property type="protein sequence ID" value="KAF6209411.1"/>
    <property type="molecule type" value="Genomic_DNA"/>
</dbReference>
<keyword evidence="5" id="KW-0010">Activator</keyword>
<feature type="compositionally biased region" description="Basic residues" evidence="9">
    <location>
        <begin position="744"/>
        <end position="764"/>
    </location>
</feature>
<organism evidence="11 12">
    <name type="scientific">Apolygus lucorum</name>
    <name type="common">Small green plant bug</name>
    <name type="synonym">Lygocoris lucorum</name>
    <dbReference type="NCBI Taxonomy" id="248454"/>
    <lineage>
        <taxon>Eukaryota</taxon>
        <taxon>Metazoa</taxon>
        <taxon>Ecdysozoa</taxon>
        <taxon>Arthropoda</taxon>
        <taxon>Hexapoda</taxon>
        <taxon>Insecta</taxon>
        <taxon>Pterygota</taxon>
        <taxon>Neoptera</taxon>
        <taxon>Paraneoptera</taxon>
        <taxon>Hemiptera</taxon>
        <taxon>Heteroptera</taxon>
        <taxon>Panheteroptera</taxon>
        <taxon>Cimicomorpha</taxon>
        <taxon>Miridae</taxon>
        <taxon>Mirini</taxon>
        <taxon>Apolygus</taxon>
    </lineage>
</organism>
<dbReference type="Proteomes" id="UP000466442">
    <property type="component" value="Unassembled WGS sequence"/>
</dbReference>
<dbReference type="Gene3D" id="3.30.70.330">
    <property type="match status" value="1"/>
</dbReference>
<evidence type="ECO:0000256" key="9">
    <source>
        <dbReference type="SAM" id="MobiDB-lite"/>
    </source>
</evidence>
<keyword evidence="12" id="KW-1185">Reference proteome</keyword>
<keyword evidence="4" id="KW-0805">Transcription regulation</keyword>
<dbReference type="SMART" id="SM00360">
    <property type="entry name" value="RRM"/>
    <property type="match status" value="1"/>
</dbReference>
<dbReference type="GO" id="GO:0003712">
    <property type="term" value="F:transcription coregulator activity"/>
    <property type="evidence" value="ECO:0007669"/>
    <property type="project" value="InterPro"/>
</dbReference>